<proteinExistence type="predicted"/>
<sequence>MTTAQGAKTYQFTGADDIPPDVHIELYLYTVQRSADDVLHRVEQLGHLGVHFLRAPSHVAEEHSLELEHAAIELSPSYVQDHSDRANLAISNNVQFTVVGLHGARLVRVAQTVAVESSLNIENAKILSLGMVENIAAASREGPESATRTLVQSMVTGHLGLLLDLAADLVEEECNIAGEPVVIHHHPLVEKAAVAHHTNQMRVIFIHAQSMVFGRTGVHLDLAAKAVEVECDIEAEFAAIHVNLVVEKPALDHRMNLRPVTYAYAQIVDYRNEEIKHDKEEHAIQSPTIQSLTLKLQIYFFIGCRDIRHRRFCQAVMRTYRCWQYYGYCRKTCGACGRAY</sequence>
<dbReference type="EMBL" id="JARQWQ010000050">
    <property type="protein sequence ID" value="KAK2557376.1"/>
    <property type="molecule type" value="Genomic_DNA"/>
</dbReference>
<dbReference type="Proteomes" id="UP001249851">
    <property type="component" value="Unassembled WGS sequence"/>
</dbReference>
<organism evidence="1 2">
    <name type="scientific">Acropora cervicornis</name>
    <name type="common">Staghorn coral</name>
    <dbReference type="NCBI Taxonomy" id="6130"/>
    <lineage>
        <taxon>Eukaryota</taxon>
        <taxon>Metazoa</taxon>
        <taxon>Cnidaria</taxon>
        <taxon>Anthozoa</taxon>
        <taxon>Hexacorallia</taxon>
        <taxon>Scleractinia</taxon>
        <taxon>Astrocoeniina</taxon>
        <taxon>Acroporidae</taxon>
        <taxon>Acropora</taxon>
    </lineage>
</organism>
<evidence type="ECO:0000313" key="2">
    <source>
        <dbReference type="Proteomes" id="UP001249851"/>
    </source>
</evidence>
<accession>A0AAD9QAI3</accession>
<reference evidence="1" key="2">
    <citation type="journal article" date="2023" name="Science">
        <title>Genomic signatures of disease resistance in endangered staghorn corals.</title>
        <authorList>
            <person name="Vollmer S.V."/>
            <person name="Selwyn J.D."/>
            <person name="Despard B.A."/>
            <person name="Roesel C.L."/>
        </authorList>
    </citation>
    <scope>NUCLEOTIDE SEQUENCE</scope>
    <source>
        <strain evidence="1">K2</strain>
    </source>
</reference>
<evidence type="ECO:0000313" key="1">
    <source>
        <dbReference type="EMBL" id="KAK2557376.1"/>
    </source>
</evidence>
<protein>
    <submittedName>
        <fullName evidence="1">Uncharacterized protein</fullName>
    </submittedName>
</protein>
<keyword evidence="2" id="KW-1185">Reference proteome</keyword>
<dbReference type="AlphaFoldDB" id="A0AAD9QAI3"/>
<gene>
    <name evidence="1" type="ORF">P5673_020490</name>
</gene>
<name>A0AAD9QAI3_ACRCE</name>
<comment type="caution">
    <text evidence="1">The sequence shown here is derived from an EMBL/GenBank/DDBJ whole genome shotgun (WGS) entry which is preliminary data.</text>
</comment>
<reference evidence="1" key="1">
    <citation type="journal article" date="2023" name="G3 (Bethesda)">
        <title>Whole genome assembly and annotation of the endangered Caribbean coral Acropora cervicornis.</title>
        <authorList>
            <person name="Selwyn J.D."/>
            <person name="Vollmer S.V."/>
        </authorList>
    </citation>
    <scope>NUCLEOTIDE SEQUENCE</scope>
    <source>
        <strain evidence="1">K2</strain>
    </source>
</reference>